<sequence>PLLYIHWFRPLQSFDNNLQSFRLTRSSQQHGPHAVIVPVTEVIRACHLIPQF</sequence>
<dbReference type="Proteomes" id="UP000719766">
    <property type="component" value="Unassembled WGS sequence"/>
</dbReference>
<evidence type="ECO:0000313" key="2">
    <source>
        <dbReference type="Proteomes" id="UP000719766"/>
    </source>
</evidence>
<gene>
    <name evidence="1" type="ORF">HD556DRAFT_1210735</name>
</gene>
<proteinExistence type="predicted"/>
<accession>A0A9P7APV5</accession>
<protein>
    <submittedName>
        <fullName evidence="1">Uncharacterized protein</fullName>
    </submittedName>
</protein>
<organism evidence="1 2">
    <name type="scientific">Suillus plorans</name>
    <dbReference type="NCBI Taxonomy" id="116603"/>
    <lineage>
        <taxon>Eukaryota</taxon>
        <taxon>Fungi</taxon>
        <taxon>Dikarya</taxon>
        <taxon>Basidiomycota</taxon>
        <taxon>Agaricomycotina</taxon>
        <taxon>Agaricomycetes</taxon>
        <taxon>Agaricomycetidae</taxon>
        <taxon>Boletales</taxon>
        <taxon>Suillineae</taxon>
        <taxon>Suillaceae</taxon>
        <taxon>Suillus</taxon>
    </lineage>
</organism>
<dbReference type="OrthoDB" id="3244185at2759"/>
<evidence type="ECO:0000313" key="1">
    <source>
        <dbReference type="EMBL" id="KAG1793675.1"/>
    </source>
</evidence>
<dbReference type="EMBL" id="JABBWE010000029">
    <property type="protein sequence ID" value="KAG1793675.1"/>
    <property type="molecule type" value="Genomic_DNA"/>
</dbReference>
<reference evidence="1" key="1">
    <citation type="journal article" date="2020" name="New Phytol.">
        <title>Comparative genomics reveals dynamic genome evolution in host specialist ectomycorrhizal fungi.</title>
        <authorList>
            <person name="Lofgren L.A."/>
            <person name="Nguyen N.H."/>
            <person name="Vilgalys R."/>
            <person name="Ruytinx J."/>
            <person name="Liao H.L."/>
            <person name="Branco S."/>
            <person name="Kuo A."/>
            <person name="LaButti K."/>
            <person name="Lipzen A."/>
            <person name="Andreopoulos W."/>
            <person name="Pangilinan J."/>
            <person name="Riley R."/>
            <person name="Hundley H."/>
            <person name="Na H."/>
            <person name="Barry K."/>
            <person name="Grigoriev I.V."/>
            <person name="Stajich J.E."/>
            <person name="Kennedy P.G."/>
        </authorList>
    </citation>
    <scope>NUCLEOTIDE SEQUENCE</scope>
    <source>
        <strain evidence="1">S12</strain>
    </source>
</reference>
<comment type="caution">
    <text evidence="1">The sequence shown here is derived from an EMBL/GenBank/DDBJ whole genome shotgun (WGS) entry which is preliminary data.</text>
</comment>
<dbReference type="RefSeq" id="XP_041160073.1">
    <property type="nucleotide sequence ID" value="XM_041296564.1"/>
</dbReference>
<keyword evidence="2" id="KW-1185">Reference proteome</keyword>
<feature type="non-terminal residue" evidence="1">
    <location>
        <position position="1"/>
    </location>
</feature>
<dbReference type="GeneID" id="64590328"/>
<feature type="non-terminal residue" evidence="1">
    <location>
        <position position="52"/>
    </location>
</feature>
<dbReference type="AlphaFoldDB" id="A0A9P7APV5"/>
<name>A0A9P7APV5_9AGAM</name>